<dbReference type="Gene3D" id="1.10.357.10">
    <property type="entry name" value="Tetracycline Repressor, domain 2"/>
    <property type="match status" value="1"/>
</dbReference>
<dbReference type="SUPFAM" id="SSF48498">
    <property type="entry name" value="Tetracyclin repressor-like, C-terminal domain"/>
    <property type="match status" value="1"/>
</dbReference>
<name>A0A221W5L4_9PSEU</name>
<dbReference type="EMBL" id="CP022521">
    <property type="protein sequence ID" value="ASO20807.1"/>
    <property type="molecule type" value="Genomic_DNA"/>
</dbReference>
<dbReference type="Pfam" id="PF13305">
    <property type="entry name" value="TetR_C_33"/>
    <property type="match status" value="1"/>
</dbReference>
<dbReference type="PROSITE" id="PS50977">
    <property type="entry name" value="HTH_TETR_2"/>
    <property type="match status" value="1"/>
</dbReference>
<keyword evidence="2" id="KW-1185">Reference proteome</keyword>
<dbReference type="SUPFAM" id="SSF46689">
    <property type="entry name" value="Homeodomain-like"/>
    <property type="match status" value="1"/>
</dbReference>
<dbReference type="KEGG" id="ahg:AHOG_15905"/>
<dbReference type="InterPro" id="IPR009057">
    <property type="entry name" value="Homeodomain-like_sf"/>
</dbReference>
<sequence length="234" mass="25212">MAAEPAPPPRQRARAQAITDIKRIAREQLIREGAAGLSLRAVARELGIVSSAVYRYVPSRGELLTMLIEDAYNALGEAAETADTRHDRTDRHGRWMSVGRAVRDWAVHRPAEYALLYGSPMPGCRAQAERTGAPGSRVSLLLLDVLAGAPAPAGGSPRPPLPAALRADLRALRSEIGVEIDEELMARGVLAWTALFGLVSFEVYGQYVGSISDYAAHFDFQLARLADSLGLVAD</sequence>
<dbReference type="InterPro" id="IPR001647">
    <property type="entry name" value="HTH_TetR"/>
</dbReference>
<proteinExistence type="predicted"/>
<dbReference type="RefSeq" id="WP_093942083.1">
    <property type="nucleotide sequence ID" value="NZ_CP022521.1"/>
</dbReference>
<dbReference type="InterPro" id="IPR036271">
    <property type="entry name" value="Tet_transcr_reg_TetR-rel_C_sf"/>
</dbReference>
<dbReference type="OrthoDB" id="3210322at2"/>
<accession>A0A221W5L4</accession>
<evidence type="ECO:0000313" key="2">
    <source>
        <dbReference type="Proteomes" id="UP000204221"/>
    </source>
</evidence>
<organism evidence="1 2">
    <name type="scientific">Actinoalloteichus hoggarensis</name>
    <dbReference type="NCBI Taxonomy" id="1470176"/>
    <lineage>
        <taxon>Bacteria</taxon>
        <taxon>Bacillati</taxon>
        <taxon>Actinomycetota</taxon>
        <taxon>Actinomycetes</taxon>
        <taxon>Pseudonocardiales</taxon>
        <taxon>Pseudonocardiaceae</taxon>
        <taxon>Actinoalloteichus</taxon>
    </lineage>
</organism>
<reference evidence="1 2" key="1">
    <citation type="submission" date="2017-07" db="EMBL/GenBank/DDBJ databases">
        <title>Complete genome sequence of Actinoalloteichus hoggarensis DSM 45943, type strain of Actinoalloteichus hoggarensis.</title>
        <authorList>
            <person name="Ruckert C."/>
            <person name="Nouioui I."/>
            <person name="Willmese J."/>
            <person name="van Wezel G."/>
            <person name="Klenk H.-P."/>
            <person name="Kalinowski J."/>
            <person name="Zotchev S.B."/>
        </authorList>
    </citation>
    <scope>NUCLEOTIDE SEQUENCE [LARGE SCALE GENOMIC DNA]</scope>
    <source>
        <strain evidence="1 2">DSM 45943</strain>
    </source>
</reference>
<gene>
    <name evidence="1" type="ORF">AHOG_15905</name>
</gene>
<dbReference type="AlphaFoldDB" id="A0A221W5L4"/>
<protein>
    <submittedName>
        <fullName evidence="1">Putative HTH-type transcriptional regulator</fullName>
    </submittedName>
</protein>
<dbReference type="Proteomes" id="UP000204221">
    <property type="component" value="Chromosome"/>
</dbReference>
<dbReference type="GO" id="GO:0003677">
    <property type="term" value="F:DNA binding"/>
    <property type="evidence" value="ECO:0007669"/>
    <property type="project" value="UniProtKB-UniRule"/>
</dbReference>
<evidence type="ECO:0000313" key="1">
    <source>
        <dbReference type="EMBL" id="ASO20807.1"/>
    </source>
</evidence>
<dbReference type="Pfam" id="PF00440">
    <property type="entry name" value="TetR_N"/>
    <property type="match status" value="1"/>
</dbReference>
<dbReference type="InterPro" id="IPR025996">
    <property type="entry name" value="MT1864/Rv1816-like_C"/>
</dbReference>